<dbReference type="InterPro" id="IPR021104">
    <property type="entry name" value="KfrA_DNA-bd_N"/>
</dbReference>
<keyword evidence="1" id="KW-0175">Coiled coil</keyword>
<dbReference type="Proteomes" id="UP000257039">
    <property type="component" value="Unassembled WGS sequence"/>
</dbReference>
<feature type="coiled-coil region" evidence="1">
    <location>
        <begin position="168"/>
        <end position="259"/>
    </location>
</feature>
<evidence type="ECO:0000313" key="4">
    <source>
        <dbReference type="Proteomes" id="UP000257039"/>
    </source>
</evidence>
<sequence length="325" mass="37014">MARSGINKFLVKQARDALLAKGQYPSIDVVRVQLGNTGSKSTISRYLKELEEEEATQLGNEAFLSSALKNMIGELASRLQEEAQEVVKEANEKLKNEQAAWQTRHHNQQQALSAAEKHIASLEGQLVTAQTQGQAATKAQQAMTIKTIALEQEVSSLKALTTEKDNHIQSLEEKHQHSRDALEHYRQSVKEQREKEQYRHEQQIQQLQSEIRQLNQMLSVKQADITQLNRDNARLVTELSEIRKQLSIVETALKKYKDTQKNADEKIILLTTEINNQQKIIDDKTKLLSHLNDQLEASDKAKHKLEIDIVALQTELALKTQFIEK</sequence>
<protein>
    <submittedName>
        <fullName evidence="3">Integrase</fullName>
    </submittedName>
</protein>
<evidence type="ECO:0000256" key="1">
    <source>
        <dbReference type="SAM" id="Coils"/>
    </source>
</evidence>
<evidence type="ECO:0000259" key="2">
    <source>
        <dbReference type="Pfam" id="PF11740"/>
    </source>
</evidence>
<organism evidence="3 4">
    <name type="scientific">Zooshikella ganghwensis</name>
    <dbReference type="NCBI Taxonomy" id="202772"/>
    <lineage>
        <taxon>Bacteria</taxon>
        <taxon>Pseudomonadati</taxon>
        <taxon>Pseudomonadota</taxon>
        <taxon>Gammaproteobacteria</taxon>
        <taxon>Oceanospirillales</taxon>
        <taxon>Zooshikellaceae</taxon>
        <taxon>Zooshikella</taxon>
    </lineage>
</organism>
<gene>
    <name evidence="3" type="ORF">B9G39_25975</name>
</gene>
<dbReference type="EMBL" id="NDXW01000002">
    <property type="protein sequence ID" value="RDH41871.1"/>
    <property type="molecule type" value="Genomic_DNA"/>
</dbReference>
<feature type="domain" description="KfrA N-terminal DNA-binding" evidence="2">
    <location>
        <begin position="8"/>
        <end position="118"/>
    </location>
</feature>
<dbReference type="AlphaFoldDB" id="A0A4V1IMY7"/>
<keyword evidence="4" id="KW-1185">Reference proteome</keyword>
<dbReference type="Pfam" id="PF11740">
    <property type="entry name" value="KfrA_N"/>
    <property type="match status" value="1"/>
</dbReference>
<dbReference type="RefSeq" id="WP_094789540.1">
    <property type="nucleotide sequence ID" value="NZ_NDXW01000002.1"/>
</dbReference>
<comment type="caution">
    <text evidence="3">The sequence shown here is derived from an EMBL/GenBank/DDBJ whole genome shotgun (WGS) entry which is preliminary data.</text>
</comment>
<accession>A0A4V1IMY7</accession>
<proteinExistence type="predicted"/>
<reference evidence="3 4" key="1">
    <citation type="submission" date="2017-04" db="EMBL/GenBank/DDBJ databases">
        <title>Draft genome sequence of Zooshikella ganghwensis VG4 isolated from Red Sea sediments.</title>
        <authorList>
            <person name="Rehman Z."/>
            <person name="Alam I."/>
            <person name="Kamau A."/>
            <person name="Bajic V."/>
            <person name="Leiknes T."/>
        </authorList>
    </citation>
    <scope>NUCLEOTIDE SEQUENCE [LARGE SCALE GENOMIC DNA]</scope>
    <source>
        <strain evidence="3 4">VG4</strain>
    </source>
</reference>
<name>A0A4V1IMY7_9GAMM</name>
<feature type="coiled-coil region" evidence="1">
    <location>
        <begin position="76"/>
        <end position="132"/>
    </location>
</feature>
<evidence type="ECO:0000313" key="3">
    <source>
        <dbReference type="EMBL" id="RDH41871.1"/>
    </source>
</evidence>